<dbReference type="Proteomes" id="UP000183410">
    <property type="component" value="Unassembled WGS sequence"/>
</dbReference>
<dbReference type="RefSeq" id="WP_156182381.1">
    <property type="nucleotide sequence ID" value="NZ_FONN01000019.1"/>
</dbReference>
<dbReference type="AlphaFoldDB" id="A0A1I2H2D0"/>
<evidence type="ECO:0000313" key="2">
    <source>
        <dbReference type="Proteomes" id="UP000183410"/>
    </source>
</evidence>
<name>A0A1I2H2D0_9BACL</name>
<proteinExistence type="predicted"/>
<keyword evidence="2" id="KW-1185">Reference proteome</keyword>
<gene>
    <name evidence="1" type="ORF">SAMN04487969_11961</name>
</gene>
<sequence length="55" mass="6252">MMPLIPPKLAPWIEFGNNTAILKPNAPEAVKPDFEKLLQQMQRADREALNELPII</sequence>
<dbReference type="EMBL" id="FONN01000019">
    <property type="protein sequence ID" value="SFF22976.1"/>
    <property type="molecule type" value="Genomic_DNA"/>
</dbReference>
<organism evidence="1 2">
    <name type="scientific">Paenibacillus algorifonticola</name>
    <dbReference type="NCBI Taxonomy" id="684063"/>
    <lineage>
        <taxon>Bacteria</taxon>
        <taxon>Bacillati</taxon>
        <taxon>Bacillota</taxon>
        <taxon>Bacilli</taxon>
        <taxon>Bacillales</taxon>
        <taxon>Paenibacillaceae</taxon>
        <taxon>Paenibacillus</taxon>
    </lineage>
</organism>
<evidence type="ECO:0000313" key="1">
    <source>
        <dbReference type="EMBL" id="SFF22976.1"/>
    </source>
</evidence>
<protein>
    <submittedName>
        <fullName evidence="1">Uncharacterized protein</fullName>
    </submittedName>
</protein>
<accession>A0A1I2H2D0</accession>
<reference evidence="2" key="1">
    <citation type="submission" date="2016-10" db="EMBL/GenBank/DDBJ databases">
        <authorList>
            <person name="Varghese N."/>
            <person name="Submissions S."/>
        </authorList>
    </citation>
    <scope>NUCLEOTIDE SEQUENCE [LARGE SCALE GENOMIC DNA]</scope>
    <source>
        <strain evidence="2">CGMCC 1.10223</strain>
    </source>
</reference>